<dbReference type="RefSeq" id="XP_003322392.2">
    <property type="nucleotide sequence ID" value="XM_003322344.2"/>
</dbReference>
<protein>
    <submittedName>
        <fullName evidence="2">Uncharacterized protein</fullName>
    </submittedName>
</protein>
<gene>
    <name evidence="2" type="ORF">PGTG_03929</name>
</gene>
<dbReference type="PANTHER" id="PTHR31912">
    <property type="entry name" value="IP13529P"/>
    <property type="match status" value="1"/>
</dbReference>
<reference evidence="3" key="2">
    <citation type="journal article" date="2011" name="Proc. Natl. Acad. Sci. U.S.A.">
        <title>Obligate biotrophy features unraveled by the genomic analysis of rust fungi.</title>
        <authorList>
            <person name="Duplessis S."/>
            <person name="Cuomo C.A."/>
            <person name="Lin Y.-C."/>
            <person name="Aerts A."/>
            <person name="Tisserant E."/>
            <person name="Veneault-Fourrey C."/>
            <person name="Joly D.L."/>
            <person name="Hacquard S."/>
            <person name="Amselem J."/>
            <person name="Cantarel B.L."/>
            <person name="Chiu R."/>
            <person name="Coutinho P.M."/>
            <person name="Feau N."/>
            <person name="Field M."/>
            <person name="Frey P."/>
            <person name="Gelhaye E."/>
            <person name="Goldberg J."/>
            <person name="Grabherr M.G."/>
            <person name="Kodira C.D."/>
            <person name="Kohler A."/>
            <person name="Kuees U."/>
            <person name="Lindquist E.A."/>
            <person name="Lucas S.M."/>
            <person name="Mago R."/>
            <person name="Mauceli E."/>
            <person name="Morin E."/>
            <person name="Murat C."/>
            <person name="Pangilinan J.L."/>
            <person name="Park R."/>
            <person name="Pearson M."/>
            <person name="Quesneville H."/>
            <person name="Rouhier N."/>
            <person name="Sakthikumar S."/>
            <person name="Salamov A.A."/>
            <person name="Schmutz J."/>
            <person name="Selles B."/>
            <person name="Shapiro H."/>
            <person name="Tanguay P."/>
            <person name="Tuskan G.A."/>
            <person name="Henrissat B."/>
            <person name="Van de Peer Y."/>
            <person name="Rouze P."/>
            <person name="Ellis J.G."/>
            <person name="Dodds P.N."/>
            <person name="Schein J.E."/>
            <person name="Zhong S."/>
            <person name="Hamelin R.C."/>
            <person name="Grigoriev I.V."/>
            <person name="Szabo L.J."/>
            <person name="Martin F."/>
        </authorList>
    </citation>
    <scope>NUCLEOTIDE SEQUENCE [LARGE SCALE GENOMIC DNA]</scope>
    <source>
        <strain evidence="3">CRL 75-36-700-3 / race SCCL</strain>
    </source>
</reference>
<dbReference type="PANTHER" id="PTHR31912:SF34">
    <property type="entry name" value="NOTOCHORD-RELATED PROTEIN"/>
    <property type="match status" value="1"/>
</dbReference>
<organism evidence="2 3">
    <name type="scientific">Puccinia graminis f. sp. tritici (strain CRL 75-36-700-3 / race SCCL)</name>
    <name type="common">Black stem rust fungus</name>
    <dbReference type="NCBI Taxonomy" id="418459"/>
    <lineage>
        <taxon>Eukaryota</taxon>
        <taxon>Fungi</taxon>
        <taxon>Dikarya</taxon>
        <taxon>Basidiomycota</taxon>
        <taxon>Pucciniomycotina</taxon>
        <taxon>Pucciniomycetes</taxon>
        <taxon>Pucciniales</taxon>
        <taxon>Pucciniaceae</taxon>
        <taxon>Puccinia</taxon>
    </lineage>
</organism>
<dbReference type="STRING" id="418459.E3K0Z8"/>
<dbReference type="OrthoDB" id="2505141at2759"/>
<dbReference type="KEGG" id="pgr:PGTG_03929"/>
<dbReference type="VEuPathDB" id="FungiDB:PGTG_03929"/>
<proteinExistence type="predicted"/>
<dbReference type="GeneID" id="10541281"/>
<evidence type="ECO:0000256" key="1">
    <source>
        <dbReference type="SAM" id="MobiDB-lite"/>
    </source>
</evidence>
<accession>E3K0Z8</accession>
<reference key="1">
    <citation type="submission" date="2007-01" db="EMBL/GenBank/DDBJ databases">
        <title>The Genome Sequence of Puccinia graminis f. sp. tritici Strain CRL 75-36-700-3.</title>
        <authorList>
            <consortium name="The Broad Institute Genome Sequencing Platform"/>
            <person name="Birren B."/>
            <person name="Lander E."/>
            <person name="Galagan J."/>
            <person name="Nusbaum C."/>
            <person name="Devon K."/>
            <person name="Cuomo C."/>
            <person name="Jaffe D."/>
            <person name="Butler J."/>
            <person name="Alvarez P."/>
            <person name="Gnerre S."/>
            <person name="Grabherr M."/>
            <person name="Mauceli E."/>
            <person name="Brockman W."/>
            <person name="Young S."/>
            <person name="LaButti K."/>
            <person name="Sykes S."/>
            <person name="DeCaprio D."/>
            <person name="Crawford M."/>
            <person name="Koehrsen M."/>
            <person name="Engels R."/>
            <person name="Montgomery P."/>
            <person name="Pearson M."/>
            <person name="Howarth C."/>
            <person name="Larson L."/>
            <person name="White J."/>
            <person name="Zeng Q."/>
            <person name="Kodira C."/>
            <person name="Yandava C."/>
            <person name="Alvarado L."/>
            <person name="O'Leary S."/>
            <person name="Szabo L."/>
            <person name="Dean R."/>
            <person name="Schein J."/>
        </authorList>
    </citation>
    <scope>NUCLEOTIDE SEQUENCE</scope>
    <source>
        <strain>CRL 75-36-700-3</strain>
    </source>
</reference>
<dbReference type="InParanoid" id="E3K0Z8"/>
<dbReference type="HOGENOM" id="CLU_030586_1_0_1"/>
<dbReference type="AlphaFoldDB" id="E3K0Z8"/>
<keyword evidence="3" id="KW-1185">Reference proteome</keyword>
<dbReference type="EMBL" id="DS178269">
    <property type="protein sequence ID" value="EFP77973.2"/>
    <property type="molecule type" value="Genomic_DNA"/>
</dbReference>
<name>E3K0Z8_PUCGT</name>
<feature type="region of interest" description="Disordered" evidence="1">
    <location>
        <begin position="72"/>
        <end position="114"/>
    </location>
</feature>
<sequence length="515" mass="57909">MATLSSAREWFDATATDRKKLVRKTGVRSSELNRLLYWDPVNNVVLGVMQNWFEGVLQHHFRFRWGLNGNWEKGPKRQKRADQSGAETSDYTTEEDLGDNDDEIDGNAENDANTNSEDVLDAFWNVGQKKKLVASVLEVVVPTGVTRMPKAFGTAKNGKLKASKWHTLFTIHLPLAAMSVFIDSTDIDECLLQNQRVAAHRCQNDTAIDNFTALVCCTNIVSSGEVTSQDSDDFTTEYRSYTTTSMDIFPNVKILPNHHYALHLPQQFQWWGPLMAVSEFPGERLIGLLQKCKTNGSYKQNNITIMKKFCQLQRLKTQHGLDGALQEETVIRSGATFEMNKATYEQILKFCRRSTPELRANHELPHPRDAKVMFDSAKEIRLLDCGRGKKVTPKEPNNMIKYVGDDGEARYAQVVDIIELMGHRWGGAVIIKVNSATQVSHSQRLSAVFAKLNVVQVQLDRAEYINPSQVVGPLAHRKLAPGGFGSAQLSYLIRPLGLLSEVAWPIDNDDMQIDP</sequence>
<feature type="compositionally biased region" description="Acidic residues" evidence="1">
    <location>
        <begin position="92"/>
        <end position="108"/>
    </location>
</feature>
<evidence type="ECO:0000313" key="3">
    <source>
        <dbReference type="Proteomes" id="UP000008783"/>
    </source>
</evidence>
<dbReference type="Proteomes" id="UP000008783">
    <property type="component" value="Unassembled WGS sequence"/>
</dbReference>
<evidence type="ECO:0000313" key="2">
    <source>
        <dbReference type="EMBL" id="EFP77973.2"/>
    </source>
</evidence>